<evidence type="ECO:0000256" key="6">
    <source>
        <dbReference type="ARBA" id="ARBA00061588"/>
    </source>
</evidence>
<keyword evidence="1" id="KW-0723">Serine/threonine-protein kinase</keyword>
<dbReference type="InterPro" id="IPR000719">
    <property type="entry name" value="Prot_kinase_dom"/>
</dbReference>
<proteinExistence type="inferred from homology"/>
<name>A0A7E4UMF9_PANRE</name>
<organism evidence="9 10">
    <name type="scientific">Panagrellus redivivus</name>
    <name type="common">Microworm</name>
    <dbReference type="NCBI Taxonomy" id="6233"/>
    <lineage>
        <taxon>Eukaryota</taxon>
        <taxon>Metazoa</taxon>
        <taxon>Ecdysozoa</taxon>
        <taxon>Nematoda</taxon>
        <taxon>Chromadorea</taxon>
        <taxon>Rhabditida</taxon>
        <taxon>Tylenchina</taxon>
        <taxon>Panagrolaimomorpha</taxon>
        <taxon>Panagrolaimoidea</taxon>
        <taxon>Panagrolaimidae</taxon>
        <taxon>Panagrellus</taxon>
    </lineage>
</organism>
<dbReference type="InterPro" id="IPR050235">
    <property type="entry name" value="CK1_Ser-Thr_kinase"/>
</dbReference>
<dbReference type="SUPFAM" id="SSF56112">
    <property type="entry name" value="Protein kinase-like (PK-like)"/>
    <property type="match status" value="1"/>
</dbReference>
<keyword evidence="2" id="KW-0808">Transferase</keyword>
<feature type="compositionally biased region" description="Polar residues" evidence="7">
    <location>
        <begin position="329"/>
        <end position="344"/>
    </location>
</feature>
<dbReference type="Proteomes" id="UP000492821">
    <property type="component" value="Unassembled WGS sequence"/>
</dbReference>
<keyword evidence="4" id="KW-0418">Kinase</keyword>
<evidence type="ECO:0000256" key="3">
    <source>
        <dbReference type="ARBA" id="ARBA00022741"/>
    </source>
</evidence>
<evidence type="ECO:0000256" key="1">
    <source>
        <dbReference type="ARBA" id="ARBA00022527"/>
    </source>
</evidence>
<keyword evidence="3" id="KW-0547">Nucleotide-binding</keyword>
<dbReference type="SMART" id="SM00220">
    <property type="entry name" value="S_TKc"/>
    <property type="match status" value="1"/>
</dbReference>
<dbReference type="GO" id="GO:0015630">
    <property type="term" value="C:microtubule cytoskeleton"/>
    <property type="evidence" value="ECO:0007669"/>
    <property type="project" value="UniProtKB-ARBA"/>
</dbReference>
<dbReference type="FunFam" id="3.30.200.20:FF:000358">
    <property type="entry name" value="Tau tubulin kinase 2b"/>
    <property type="match status" value="1"/>
</dbReference>
<feature type="region of interest" description="Disordered" evidence="7">
    <location>
        <begin position="329"/>
        <end position="368"/>
    </location>
</feature>
<evidence type="ECO:0000256" key="5">
    <source>
        <dbReference type="ARBA" id="ARBA00022840"/>
    </source>
</evidence>
<keyword evidence="5" id="KW-0067">ATP-binding</keyword>
<evidence type="ECO:0000256" key="2">
    <source>
        <dbReference type="ARBA" id="ARBA00022679"/>
    </source>
</evidence>
<sequence length="368" mass="41715">MSDGPVDIQLGKVIGRRWKIIEKLGEGGCGSVYLVEDTKSRARAALKAESNFVPGGSVLKLEVQVLRRMIGKKYVAQLIASGKKEKYCYMVMTLFGHSLAKLFKACKREFTLSTQVRLGMQMLYGLKQLHEVGFVHRDLKPANLAVGRKGKHARVLHLLDFGLSREYIIKGTEGKPIIRAPRENTLFRGTTKYCSANSHTKAEQGRPDDLWSMLYVLAEMKGPLPWDQFRDKHEIGKVKHATTDEKLLAKCPKEFMDIANHLRELDYYKRPDYAKIFGIFEKIMSENDIHHSDQLDWEKLPNIGIGGVGLTEKKSKKKRIQTIAEDVSVDQTAEGNKPATNDKTLVSEECDDEPPFTKEEFEKNEIGF</sequence>
<reference evidence="10" key="2">
    <citation type="submission" date="2020-10" db="UniProtKB">
        <authorList>
            <consortium name="WormBaseParasite"/>
        </authorList>
    </citation>
    <scope>IDENTIFICATION</scope>
</reference>
<dbReference type="AlphaFoldDB" id="A0A7E4UMF9"/>
<evidence type="ECO:0000313" key="10">
    <source>
        <dbReference type="WBParaSite" id="Pan_g10512.t1"/>
    </source>
</evidence>
<feature type="domain" description="Protein kinase" evidence="8">
    <location>
        <begin position="18"/>
        <end position="284"/>
    </location>
</feature>
<reference evidence="9" key="1">
    <citation type="journal article" date="2013" name="Genetics">
        <title>The draft genome and transcriptome of Panagrellus redivivus are shaped by the harsh demands of a free-living lifestyle.</title>
        <authorList>
            <person name="Srinivasan J."/>
            <person name="Dillman A.R."/>
            <person name="Macchietto M.G."/>
            <person name="Heikkinen L."/>
            <person name="Lakso M."/>
            <person name="Fracchia K.M."/>
            <person name="Antoshechkin I."/>
            <person name="Mortazavi A."/>
            <person name="Wong G."/>
            <person name="Sternberg P.W."/>
        </authorList>
    </citation>
    <scope>NUCLEOTIDE SEQUENCE [LARGE SCALE GENOMIC DNA]</scope>
    <source>
        <strain evidence="9">MT8872</strain>
    </source>
</reference>
<dbReference type="PANTHER" id="PTHR11909">
    <property type="entry name" value="CASEIN KINASE-RELATED"/>
    <property type="match status" value="1"/>
</dbReference>
<feature type="compositionally biased region" description="Basic and acidic residues" evidence="7">
    <location>
        <begin position="355"/>
        <end position="368"/>
    </location>
</feature>
<dbReference type="WBParaSite" id="Pan_g10512.t1">
    <property type="protein sequence ID" value="Pan_g10512.t1"/>
    <property type="gene ID" value="Pan_g10512"/>
</dbReference>
<dbReference type="PROSITE" id="PS50011">
    <property type="entry name" value="PROTEIN_KINASE_DOM"/>
    <property type="match status" value="1"/>
</dbReference>
<dbReference type="GO" id="GO:0005524">
    <property type="term" value="F:ATP binding"/>
    <property type="evidence" value="ECO:0007669"/>
    <property type="project" value="UniProtKB-KW"/>
</dbReference>
<dbReference type="GO" id="GO:0004674">
    <property type="term" value="F:protein serine/threonine kinase activity"/>
    <property type="evidence" value="ECO:0007669"/>
    <property type="project" value="UniProtKB-KW"/>
</dbReference>
<keyword evidence="9" id="KW-1185">Reference proteome</keyword>
<dbReference type="Gene3D" id="1.10.510.10">
    <property type="entry name" value="Transferase(Phosphotransferase) domain 1"/>
    <property type="match status" value="1"/>
</dbReference>
<evidence type="ECO:0000256" key="4">
    <source>
        <dbReference type="ARBA" id="ARBA00022777"/>
    </source>
</evidence>
<dbReference type="InterPro" id="IPR047916">
    <property type="entry name" value="TTBK_Asator-like_STKc"/>
</dbReference>
<protein>
    <submittedName>
        <fullName evidence="10">Protein kinase domain-containing protein</fullName>
    </submittedName>
</protein>
<dbReference type="Pfam" id="PF00069">
    <property type="entry name" value="Pkinase"/>
    <property type="match status" value="1"/>
</dbReference>
<evidence type="ECO:0000313" key="9">
    <source>
        <dbReference type="Proteomes" id="UP000492821"/>
    </source>
</evidence>
<evidence type="ECO:0000256" key="7">
    <source>
        <dbReference type="SAM" id="MobiDB-lite"/>
    </source>
</evidence>
<dbReference type="InterPro" id="IPR011009">
    <property type="entry name" value="Kinase-like_dom_sf"/>
</dbReference>
<accession>A0A7E4UMF9</accession>
<comment type="similarity">
    <text evidence="6">Belongs to the protein kinase superfamily. CK1 Ser/Thr protein kinase family.</text>
</comment>
<dbReference type="CDD" id="cd14017">
    <property type="entry name" value="STKc_TTBK"/>
    <property type="match status" value="1"/>
</dbReference>
<evidence type="ECO:0000259" key="8">
    <source>
        <dbReference type="PROSITE" id="PS50011"/>
    </source>
</evidence>